<sequence>MDAEIIYDEVPKKALPMTSGEKVDLPSNANDDNSTDSGSKNQPAAPVVE</sequence>
<reference evidence="2" key="1">
    <citation type="journal article" date="2012" name="J. Bacteriol.">
        <title>Genome sequences of type strains of seven species of the marine bacterium Pseudoalteromonas.</title>
        <authorList>
            <person name="Xie B.B."/>
            <person name="Shu Y.L."/>
            <person name="Qin Q.L."/>
            <person name="Rong J.C."/>
            <person name="Zhang X.Y."/>
            <person name="Chen X.L."/>
            <person name="Shi M."/>
            <person name="He H.L."/>
            <person name="Zhou B.C."/>
            <person name="Zhang Y.Z."/>
        </authorList>
    </citation>
    <scope>NUCLEOTIDE SEQUENCE</scope>
    <source>
        <strain evidence="2">DSM 8771</strain>
    </source>
</reference>
<evidence type="ECO:0000256" key="1">
    <source>
        <dbReference type="SAM" id="MobiDB-lite"/>
    </source>
</evidence>
<dbReference type="AlphaFoldDB" id="A0AAD4FQL8"/>
<reference evidence="2" key="2">
    <citation type="submission" date="2015-03" db="EMBL/GenBank/DDBJ databases">
        <title>Genome sequence of Pseudoalteromonas citrea.</title>
        <authorList>
            <person name="Xie B.-B."/>
            <person name="Rong J.-C."/>
            <person name="Qin Q.-L."/>
            <person name="Zhang Y.-Z."/>
        </authorList>
    </citation>
    <scope>NUCLEOTIDE SEQUENCE</scope>
    <source>
        <strain evidence="2">DSM 8771</strain>
    </source>
</reference>
<comment type="caution">
    <text evidence="2">The sequence shown here is derived from an EMBL/GenBank/DDBJ whole genome shotgun (WGS) entry which is preliminary data.</text>
</comment>
<proteinExistence type="predicted"/>
<name>A0AAD4FQL8_9GAMM</name>
<dbReference type="RefSeq" id="WP_157592761.1">
    <property type="nucleotide sequence ID" value="NZ_AHBZ03000024.1"/>
</dbReference>
<organism evidence="2 3">
    <name type="scientific">Pseudoalteromonas citrea</name>
    <dbReference type="NCBI Taxonomy" id="43655"/>
    <lineage>
        <taxon>Bacteria</taxon>
        <taxon>Pseudomonadati</taxon>
        <taxon>Pseudomonadota</taxon>
        <taxon>Gammaproteobacteria</taxon>
        <taxon>Alteromonadales</taxon>
        <taxon>Pseudoalteromonadaceae</taxon>
        <taxon>Pseudoalteromonas</taxon>
    </lineage>
</organism>
<evidence type="ECO:0000313" key="3">
    <source>
        <dbReference type="Proteomes" id="UP000016487"/>
    </source>
</evidence>
<protein>
    <submittedName>
        <fullName evidence="2">Uncharacterized protein</fullName>
    </submittedName>
</protein>
<gene>
    <name evidence="2" type="ORF">PCIT_a4505</name>
</gene>
<evidence type="ECO:0000313" key="2">
    <source>
        <dbReference type="EMBL" id="KAF7767550.1"/>
    </source>
</evidence>
<accession>A0AAD4FQL8</accession>
<feature type="compositionally biased region" description="Polar residues" evidence="1">
    <location>
        <begin position="27"/>
        <end position="42"/>
    </location>
</feature>
<dbReference type="EMBL" id="AHBZ03000024">
    <property type="protein sequence ID" value="KAF7767550.1"/>
    <property type="molecule type" value="Genomic_DNA"/>
</dbReference>
<dbReference type="Proteomes" id="UP000016487">
    <property type="component" value="Unassembled WGS sequence"/>
</dbReference>
<feature type="region of interest" description="Disordered" evidence="1">
    <location>
        <begin position="1"/>
        <end position="49"/>
    </location>
</feature>